<evidence type="ECO:0000313" key="1">
    <source>
        <dbReference type="EMBL" id="CAK9051457.1"/>
    </source>
</evidence>
<dbReference type="InterPro" id="IPR036734">
    <property type="entry name" value="Neur_chan_lig-bd_sf"/>
</dbReference>
<reference evidence="1 2" key="1">
    <citation type="submission" date="2024-02" db="EMBL/GenBank/DDBJ databases">
        <authorList>
            <person name="Chen Y."/>
            <person name="Shah S."/>
            <person name="Dougan E. K."/>
            <person name="Thang M."/>
            <person name="Chan C."/>
        </authorList>
    </citation>
    <scope>NUCLEOTIDE SEQUENCE [LARGE SCALE GENOMIC DNA]</scope>
</reference>
<evidence type="ECO:0000313" key="2">
    <source>
        <dbReference type="Proteomes" id="UP001642484"/>
    </source>
</evidence>
<dbReference type="Proteomes" id="UP001642484">
    <property type="component" value="Unassembled WGS sequence"/>
</dbReference>
<organism evidence="1 2">
    <name type="scientific">Durusdinium trenchii</name>
    <dbReference type="NCBI Taxonomy" id="1381693"/>
    <lineage>
        <taxon>Eukaryota</taxon>
        <taxon>Sar</taxon>
        <taxon>Alveolata</taxon>
        <taxon>Dinophyceae</taxon>
        <taxon>Suessiales</taxon>
        <taxon>Symbiodiniaceae</taxon>
        <taxon>Durusdinium</taxon>
    </lineage>
</organism>
<name>A0ABP0MKU5_9DINO</name>
<proteinExistence type="predicted"/>
<keyword evidence="2" id="KW-1185">Reference proteome</keyword>
<sequence length="489" mass="56517">MAGPGDLAAHPHVYYIRLTVQHILDVNIKDETFTLELDVYVRWEDARLRKHKTKIWLRKPLPGRSWARTCEDASKDGQPGLFSPRSKSPKRQQCCCKQQLKLNHCANLPFIEGYYKKDSTDGKEYIYETESGEALELPPYVHKTEPSFELFDGILGENGMVTFGKLASEPTILLKNQYLTDGKVGEVLFYAKLRVSFQTTMQLQEYPFDEQYLKFYIISRAPKQYVTLVLEKDQYGVIESKCRKGLDKDLDRFCITKGKEPMFVEAKVGTGIKEYAQVKGNLPLRHKAKQCLMEVVLVRFIFVLACFSIFFIKLTDEGKGERIGAILTTIFALQGIQYRLGDNELPVKSYSTWLDNYIAISYFFLLSLLLELALVLLYVDHFSIHPAEKAPRANAAFEGVERREEDVSIDRISIGNKIDAGFAYAWLLGWILWHIHVWCKYCRWRHQPHEHADDEPVEKTERRRKADDKGDYVELSCCADDDRDGPERH</sequence>
<comment type="caution">
    <text evidence="1">The sequence shown here is derived from an EMBL/GenBank/DDBJ whole genome shotgun (WGS) entry which is preliminary data.</text>
</comment>
<dbReference type="Gene3D" id="1.20.58.390">
    <property type="entry name" value="Neurotransmitter-gated ion-channel transmembrane domain"/>
    <property type="match status" value="1"/>
</dbReference>
<protein>
    <submittedName>
        <fullName evidence="1">Uncharacterized protein</fullName>
    </submittedName>
</protein>
<gene>
    <name evidence="1" type="ORF">CCMP2556_LOCUS26128</name>
</gene>
<dbReference type="InterPro" id="IPR038050">
    <property type="entry name" value="Neuro_actylchol_rec"/>
</dbReference>
<dbReference type="EMBL" id="CAXAMN010017892">
    <property type="protein sequence ID" value="CAK9051457.1"/>
    <property type="molecule type" value="Genomic_DNA"/>
</dbReference>
<accession>A0ABP0MKU5</accession>
<dbReference type="Gene3D" id="2.70.170.10">
    <property type="entry name" value="Neurotransmitter-gated ion-channel ligand-binding domain"/>
    <property type="match status" value="1"/>
</dbReference>